<reference evidence="2" key="1">
    <citation type="submission" date="2008-10" db="EMBL/GenBank/DDBJ databases">
        <authorList>
            <person name="Molnar K."/>
        </authorList>
    </citation>
    <scope>NUCLEOTIDE SEQUENCE [LARGE SCALE GENOMIC DNA]</scope>
    <source>
        <strain evidence="2">NRRL 15998</strain>
    </source>
</reference>
<dbReference type="Proteomes" id="UP000003986">
    <property type="component" value="Unassembled WGS sequence"/>
</dbReference>
<gene>
    <name evidence="1" type="ORF">SSGG_00861</name>
</gene>
<dbReference type="AlphaFoldDB" id="D6ANX9"/>
<protein>
    <submittedName>
        <fullName evidence="1">Predicted protein</fullName>
    </submittedName>
</protein>
<evidence type="ECO:0000313" key="1">
    <source>
        <dbReference type="EMBL" id="EFE73495.2"/>
    </source>
</evidence>
<evidence type="ECO:0000313" key="2">
    <source>
        <dbReference type="Proteomes" id="UP000003986"/>
    </source>
</evidence>
<dbReference type="EMBL" id="DS999644">
    <property type="protein sequence ID" value="EFE73495.2"/>
    <property type="molecule type" value="Genomic_DNA"/>
</dbReference>
<sequence length="36" mass="3811">MGAGDQPLLRMHGPSGTGIRVHVNRGEIYGSQYGQA</sequence>
<reference evidence="2" key="2">
    <citation type="submission" date="2008-12" db="EMBL/GenBank/DDBJ databases">
        <title>Annotation of Streptomyces roseosporus strain NRRL 15998.</title>
        <authorList>
            <consortium name="The Broad Institute Genome Sequencing Platform"/>
            <consortium name="Broad Institute Microbial Sequencing Center"/>
            <person name="Fischbach M."/>
            <person name="Ward D."/>
            <person name="Young S."/>
            <person name="Kodira C.D."/>
            <person name="Zeng Q."/>
            <person name="Koehrsen M."/>
            <person name="Godfrey P."/>
            <person name="Alvarado L."/>
            <person name="Berlin A.M."/>
            <person name="Borenstein D."/>
            <person name="Chen Z."/>
            <person name="Engels R."/>
            <person name="Freedman E."/>
            <person name="Gellesch M."/>
            <person name="Goldberg J."/>
            <person name="Griggs A."/>
            <person name="Gujja S."/>
            <person name="Heiman D.I."/>
            <person name="Hepburn T.A."/>
            <person name="Howarth C."/>
            <person name="Jen D."/>
            <person name="Larson L."/>
            <person name="Lewis B."/>
            <person name="Mehta T."/>
            <person name="Park D."/>
            <person name="Pearson M."/>
            <person name="Roberts A."/>
            <person name="Saif S."/>
            <person name="Shea T.D."/>
            <person name="Shenoy N."/>
            <person name="Sisk P."/>
            <person name="Stolte C."/>
            <person name="Sykes S.N."/>
            <person name="Walk T."/>
            <person name="White J."/>
            <person name="Yandava C."/>
            <person name="Straight P."/>
            <person name="Clardy J."/>
            <person name="Hung D."/>
            <person name="Kolter R."/>
            <person name="Mekalanos J."/>
            <person name="Walker S."/>
            <person name="Walsh C.T."/>
            <person name="Wieland B.L.C."/>
            <person name="Ilzarbe M."/>
            <person name="Galagan J."/>
            <person name="Nusbaum C."/>
            <person name="Birren B."/>
        </authorList>
    </citation>
    <scope>NUCLEOTIDE SEQUENCE [LARGE SCALE GENOMIC DNA]</scope>
    <source>
        <strain evidence="2">NRRL 15998</strain>
    </source>
</reference>
<accession>D6ANX9</accession>
<organism evidence="1 2">
    <name type="scientific">Streptomyces filamentosus NRRL 15998</name>
    <dbReference type="NCBI Taxonomy" id="457431"/>
    <lineage>
        <taxon>Bacteria</taxon>
        <taxon>Bacillati</taxon>
        <taxon>Actinomycetota</taxon>
        <taxon>Actinomycetes</taxon>
        <taxon>Kitasatosporales</taxon>
        <taxon>Streptomycetaceae</taxon>
        <taxon>Streptomyces</taxon>
    </lineage>
</organism>
<proteinExistence type="predicted"/>
<name>D6ANX9_STRFL</name>